<organism evidence="3 4">
    <name type="scientific">Tritrichomonas musculus</name>
    <dbReference type="NCBI Taxonomy" id="1915356"/>
    <lineage>
        <taxon>Eukaryota</taxon>
        <taxon>Metamonada</taxon>
        <taxon>Parabasalia</taxon>
        <taxon>Tritrichomonadida</taxon>
        <taxon>Tritrichomonadidae</taxon>
        <taxon>Tritrichomonas</taxon>
    </lineage>
</organism>
<evidence type="ECO:0000313" key="3">
    <source>
        <dbReference type="EMBL" id="KAK8846980.1"/>
    </source>
</evidence>
<evidence type="ECO:0000313" key="4">
    <source>
        <dbReference type="Proteomes" id="UP001470230"/>
    </source>
</evidence>
<comment type="caution">
    <text evidence="3">The sequence shown here is derived from an EMBL/GenBank/DDBJ whole genome shotgun (WGS) entry which is preliminary data.</text>
</comment>
<name>A0ABR2HIW8_9EUKA</name>
<keyword evidence="4" id="KW-1185">Reference proteome</keyword>
<feature type="compositionally biased region" description="Low complexity" evidence="1">
    <location>
        <begin position="58"/>
        <end position="86"/>
    </location>
</feature>
<gene>
    <name evidence="3" type="ORF">M9Y10_019554</name>
</gene>
<dbReference type="EMBL" id="JAPFFF010000028">
    <property type="protein sequence ID" value="KAK8846980.1"/>
    <property type="molecule type" value="Genomic_DNA"/>
</dbReference>
<keyword evidence="2" id="KW-0812">Transmembrane</keyword>
<evidence type="ECO:0000256" key="1">
    <source>
        <dbReference type="SAM" id="MobiDB-lite"/>
    </source>
</evidence>
<feature type="region of interest" description="Disordered" evidence="1">
    <location>
        <begin position="201"/>
        <end position="252"/>
    </location>
</feature>
<evidence type="ECO:0000256" key="2">
    <source>
        <dbReference type="SAM" id="Phobius"/>
    </source>
</evidence>
<accession>A0ABR2HIW8</accession>
<dbReference type="Proteomes" id="UP001470230">
    <property type="component" value="Unassembled WGS sequence"/>
</dbReference>
<protein>
    <recommendedName>
        <fullName evidence="5">Dentin sialophosphoprotein</fullName>
    </recommendedName>
</protein>
<evidence type="ECO:0008006" key="5">
    <source>
        <dbReference type="Google" id="ProtNLM"/>
    </source>
</evidence>
<keyword evidence="2" id="KW-1133">Transmembrane helix</keyword>
<feature type="transmembrane region" description="Helical" evidence="2">
    <location>
        <begin position="307"/>
        <end position="329"/>
    </location>
</feature>
<proteinExistence type="predicted"/>
<keyword evidence="2" id="KW-0472">Membrane</keyword>
<feature type="region of interest" description="Disordered" evidence="1">
    <location>
        <begin position="42"/>
        <end position="181"/>
    </location>
</feature>
<reference evidence="3 4" key="1">
    <citation type="submission" date="2024-04" db="EMBL/GenBank/DDBJ databases">
        <title>Tritrichomonas musculus Genome.</title>
        <authorList>
            <person name="Alves-Ferreira E."/>
            <person name="Grigg M."/>
            <person name="Lorenzi H."/>
            <person name="Galac M."/>
        </authorList>
    </citation>
    <scope>NUCLEOTIDE SEQUENCE [LARGE SCALE GENOMIC DNA]</scope>
    <source>
        <strain evidence="3 4">EAF2021</strain>
    </source>
</reference>
<sequence length="378" mass="41550">MNFNEFTNQEEGADINVNIFACVFNDVAITSSDEITSNDIDIETSDELSSSEHDKTIDISSESDSSEIILDVSSDIYSSETESIETSEIKSAEYESSIEYDSSDASSSEVESFEASEDSSVISESLDSIETSKDSSIDSESSSAESDEISESIPIQYDTSSFESIETSEYGSNSFASFEGDSSEKSLDLSINIYEFIDASEEQSTNNDEHESSEASVDSLTNNELPGFPTDDEQSESSKYESSNNDSTETKLLEGPTSYTEFIKYTETITKISQIETKIVFSYSSQFSNVIGSNVSNDKNKISTAPIIGIVCGILVVLIVASTIVIIWVKKQKNQIKRLNKSLSKKDISSPETKGSKSSFEQNSITIDDEEMDLDFWL</sequence>
<feature type="compositionally biased region" description="Polar residues" evidence="1">
    <location>
        <begin position="214"/>
        <end position="224"/>
    </location>
</feature>
<feature type="compositionally biased region" description="Polar residues" evidence="1">
    <location>
        <begin position="157"/>
        <end position="176"/>
    </location>
</feature>